<gene>
    <name evidence="1" type="ORF">BDFB_005349</name>
</gene>
<accession>A0A482W5Y5</accession>
<evidence type="ECO:0000313" key="2">
    <source>
        <dbReference type="Proteomes" id="UP000292052"/>
    </source>
</evidence>
<dbReference type="AlphaFoldDB" id="A0A482W5Y5"/>
<protein>
    <submittedName>
        <fullName evidence="1">Uncharacterized protein</fullName>
    </submittedName>
</protein>
<dbReference type="OrthoDB" id="6746679at2759"/>
<name>A0A482W5Y5_ASBVE</name>
<dbReference type="Proteomes" id="UP000292052">
    <property type="component" value="Unassembled WGS sequence"/>
</dbReference>
<keyword evidence="2" id="KW-1185">Reference proteome</keyword>
<comment type="caution">
    <text evidence="1">The sequence shown here is derived from an EMBL/GenBank/DDBJ whole genome shotgun (WGS) entry which is preliminary data.</text>
</comment>
<dbReference type="EMBL" id="QDEB01025496">
    <property type="protein sequence ID" value="RZC40514.1"/>
    <property type="molecule type" value="Genomic_DNA"/>
</dbReference>
<reference evidence="1 2" key="1">
    <citation type="submission" date="2017-03" db="EMBL/GenBank/DDBJ databases">
        <title>Genome of the blue death feigning beetle - Asbolus verrucosus.</title>
        <authorList>
            <person name="Rider S.D."/>
        </authorList>
    </citation>
    <scope>NUCLEOTIDE SEQUENCE [LARGE SCALE GENOMIC DNA]</scope>
    <source>
        <strain evidence="1">Butters</strain>
        <tissue evidence="1">Head and leg muscle</tissue>
    </source>
</reference>
<organism evidence="1 2">
    <name type="scientific">Asbolus verrucosus</name>
    <name type="common">Desert ironclad beetle</name>
    <dbReference type="NCBI Taxonomy" id="1661398"/>
    <lineage>
        <taxon>Eukaryota</taxon>
        <taxon>Metazoa</taxon>
        <taxon>Ecdysozoa</taxon>
        <taxon>Arthropoda</taxon>
        <taxon>Hexapoda</taxon>
        <taxon>Insecta</taxon>
        <taxon>Pterygota</taxon>
        <taxon>Neoptera</taxon>
        <taxon>Endopterygota</taxon>
        <taxon>Coleoptera</taxon>
        <taxon>Polyphaga</taxon>
        <taxon>Cucujiformia</taxon>
        <taxon>Tenebrionidae</taxon>
        <taxon>Pimeliinae</taxon>
        <taxon>Asbolus</taxon>
    </lineage>
</organism>
<proteinExistence type="predicted"/>
<sequence>MYSMLKLCLIVHNNVDISKFLKLIAFLKRATYHHKPKKSGVLDDTHIAKFLGEASNCSYLMTKVQKVNKYFFIKIFNIFFRSH</sequence>
<evidence type="ECO:0000313" key="1">
    <source>
        <dbReference type="EMBL" id="RZC40514.1"/>
    </source>
</evidence>